<dbReference type="Gene3D" id="1.25.10.10">
    <property type="entry name" value="Leucine-rich Repeat Variant"/>
    <property type="match status" value="1"/>
</dbReference>
<evidence type="ECO:0008006" key="3">
    <source>
        <dbReference type="Google" id="ProtNLM"/>
    </source>
</evidence>
<evidence type="ECO:0000313" key="2">
    <source>
        <dbReference type="Proteomes" id="UP001161691"/>
    </source>
</evidence>
<dbReference type="SUPFAM" id="SSF48371">
    <property type="entry name" value="ARM repeat"/>
    <property type="match status" value="1"/>
</dbReference>
<dbReference type="InterPro" id="IPR011989">
    <property type="entry name" value="ARM-like"/>
</dbReference>
<protein>
    <recommendedName>
        <fullName evidence="3">HEAT repeat domain-containing protein</fullName>
    </recommendedName>
</protein>
<comment type="caution">
    <text evidence="1">The sequence shown here is derived from an EMBL/GenBank/DDBJ whole genome shotgun (WGS) entry which is preliminary data.</text>
</comment>
<dbReference type="Proteomes" id="UP001161691">
    <property type="component" value="Unassembled WGS sequence"/>
</dbReference>
<name>A0ABT6TAE5_9BACL</name>
<gene>
    <name evidence="1" type="ORF">KB449_02475</name>
</gene>
<dbReference type="EMBL" id="JAGRPV010000001">
    <property type="protein sequence ID" value="MDI4643803.1"/>
    <property type="molecule type" value="Genomic_DNA"/>
</dbReference>
<keyword evidence="2" id="KW-1185">Reference proteome</keyword>
<sequence>MIIQRIARKSYRKNLVDGKAQKISDDKPFTFTSWATKKSVLNEMGIESPRCRTEVMIETLKTLRSGADPMINSAEEFVRLRESAIQSEYLRAAWAEATLEVWVEIIEKYPEMKFLVAQNKTIPLEIMEILSDDPSERVRGMIASKNRLPEHLQIKMAKDSHPSVRERIIYNKRTQAVVLQLLVHDEDESIREKARNRLAQL</sequence>
<dbReference type="RefSeq" id="WP_282906849.1">
    <property type="nucleotide sequence ID" value="NZ_JAGRPV010000001.1"/>
</dbReference>
<proteinExistence type="predicted"/>
<organism evidence="1 2">
    <name type="scientific">Cohnella hashimotonis</name>
    <dbReference type="NCBI Taxonomy" id="2826895"/>
    <lineage>
        <taxon>Bacteria</taxon>
        <taxon>Bacillati</taxon>
        <taxon>Bacillota</taxon>
        <taxon>Bacilli</taxon>
        <taxon>Bacillales</taxon>
        <taxon>Paenibacillaceae</taxon>
        <taxon>Cohnella</taxon>
    </lineage>
</organism>
<reference evidence="1" key="1">
    <citation type="submission" date="2023-04" db="EMBL/GenBank/DDBJ databases">
        <title>Comparative genomic analysis of Cohnella hashimotonis sp. nov., isolated from the International Space Station.</title>
        <authorList>
            <person name="Venkateswaran K."/>
            <person name="Simpson A."/>
        </authorList>
    </citation>
    <scope>NUCLEOTIDE SEQUENCE</scope>
    <source>
        <strain evidence="1">F6_2S_P_1</strain>
    </source>
</reference>
<evidence type="ECO:0000313" key="1">
    <source>
        <dbReference type="EMBL" id="MDI4643803.1"/>
    </source>
</evidence>
<dbReference type="InterPro" id="IPR016024">
    <property type="entry name" value="ARM-type_fold"/>
</dbReference>
<accession>A0ABT6TAE5</accession>